<feature type="region of interest" description="Disordered" evidence="5">
    <location>
        <begin position="552"/>
        <end position="580"/>
    </location>
</feature>
<name>A0AA36GCX5_9BILA</name>
<dbReference type="Pfam" id="PF00270">
    <property type="entry name" value="DEAD"/>
    <property type="match status" value="1"/>
</dbReference>
<feature type="domain" description="Helicase C-terminal" evidence="7">
    <location>
        <begin position="1187"/>
        <end position="1370"/>
    </location>
</feature>
<evidence type="ECO:0008006" key="10">
    <source>
        <dbReference type="Google" id="ProtNLM"/>
    </source>
</evidence>
<dbReference type="InterPro" id="IPR059032">
    <property type="entry name" value="WHD_DDX60"/>
</dbReference>
<dbReference type="SMART" id="SM00490">
    <property type="entry name" value="HELICc"/>
    <property type="match status" value="1"/>
</dbReference>
<dbReference type="GO" id="GO:0004386">
    <property type="term" value="F:helicase activity"/>
    <property type="evidence" value="ECO:0007669"/>
    <property type="project" value="UniProtKB-KW"/>
</dbReference>
<dbReference type="PANTHER" id="PTHR44533:SF4">
    <property type="entry name" value="DEAD_H RNA HELICASE, PUTATIVE-RELATED"/>
    <property type="match status" value="1"/>
</dbReference>
<keyword evidence="3" id="KW-0347">Helicase</keyword>
<dbReference type="FunFam" id="3.40.50.300:FF:001039">
    <property type="entry name" value="ATP-dependent RNA helicase DDX60"/>
    <property type="match status" value="1"/>
</dbReference>
<feature type="compositionally biased region" description="Acidic residues" evidence="5">
    <location>
        <begin position="37"/>
        <end position="48"/>
    </location>
</feature>
<evidence type="ECO:0000256" key="3">
    <source>
        <dbReference type="ARBA" id="ARBA00022806"/>
    </source>
</evidence>
<dbReference type="Pfam" id="PF00271">
    <property type="entry name" value="Helicase_C"/>
    <property type="match status" value="1"/>
</dbReference>
<dbReference type="GO" id="GO:0005524">
    <property type="term" value="F:ATP binding"/>
    <property type="evidence" value="ECO:0007669"/>
    <property type="project" value="UniProtKB-KW"/>
</dbReference>
<sequence length="1664" mass="188665">MPPTVSDSVRLPRSRTASVADVLEEAEDIVKPVSAAADEDLSEPDTDAASESNLGAEDEYVEDENVVVDYMSDDLGEVISRFPCQYTNIIPEFADVEFFMVSIDSLLLECAAHSYHNWHNGGQTRVLIAQVDNFVDQFTRLGGKFKLVLFNRLGDLFKKDTTLGFMRAAVIAHLMQGAHKDEIESFDSPMDPRWAHYIADLTPSFFMTSTSDPVSGICPDEHVNTKAHFETIVLDVLARTVPVVPLSHLVVNFSSVRAFYISPRLVTAANHEQYLEALWGSGSCQETAAAPSQLAGKDAPTAWANIIKQLKGSGDKLSPDFEDFANAVILASILNKKLGAARQYPAEKKGQPVALPLERNLFLQAATKLIGQEAVAFPIIDLWDGRLVAALFDGIKAGDNVLPASLQKEFEALQAIAGSKKPLPVDADEKLLSKPTAGTAKELAVPCIHNISSALFDTYLKDVKGRDKPVLIDEPFDDQLETRYRWRFHAVPELCAQETEKVETNERLKKRANKSRQFLSRWYEQFAHSLEGRGTNLVVDFSRAARVTATADEAAEKENKKGWAGQKKGGGGKHKVSKKAEILEANKKAKTNKQMEDERHKVKFAMAQGKNATNCLANIYFSLETPEMKSLCDYELLTRYARDMQETWAGDAHLEDRRRYAVNVVGLLKKGITQHWEHLDEKQRDDLSNIWHSLGFAPFTSRKVSTEAKAQKLTLKMNPVYYQMRYGGELIDIQSDPQKDERVTGFHPDAWQRDMLDVVDKGNSALIVAPTSAGKTFISYYCIERILRASDEHVVVYVSPSKALTNQVCGSIYARFRNKSMTPGKSLFGTLSNDYNFNALNCQVLVTVPDAFENLLLSKTAEAKQFVNKIRYVIFDEVHSIGSSDDAVIWEHLILLINTPFLALSATIGNVNKLHEWMNKLEQDKSDKARRVSLITHQERYSELELAIHNIVDVKGAEEKMGLIPFIPYGVYMPEKLRMFGIPEDQQLTARQILELYETMCEFDDQTKVDFEPCAFFKYEPTKPVWLSRADLRRLESGLKDRFLHLLQHDEPKMRRILEAFQKPIEGQMQARSRAYNQEQLLSQHIVPLIDSLQKDKMLPAICFNEDRSTCENMAKQLCDVLEARQREWELTAEFRDKFEIRDEEKLMKQAKRRRDAAEKKKKGDKPEDEPEQEDFASDPLAMQRAKLEKALERFRLHGRTIVDSDAYEKMTERMKRQAKGRSSTRLLLQLFERGIGFHHDALSMVEKGAVEVLFRTGHLSLLFSTSTLALGINMPCKTIIFGIDDPKLTPLLYRQMSGRAGRRGFDHSGKVIFTAIPTGKMRRLLTGSLPNLHPNPPFTISYLLRIFSRLHQQNPEHEEGLNESMNTVLAKRLKAATNLLTNSFALVTRTGDDRVNLLRQLRVYTWFSAQLLRDEQLIDNKGAGRGLFEMVTMLQAYEPGNLVFAHLLQRGVFHHLCRKHKGDELKQIVLNILATLLTRSYLPPNYDTAKGVHLQPLPEIVEVEVVGYSAKAMQMYNDFMRTLAPNGTLMDPDYAISGATFTKEHHFKRELVPVFAKSFSFDESFVPAIDLKPVDHRGEKIHLNSFAVDFWKHRSRNYLLMNNKIPVNQVWYMVTEFKNALLTIGHALQLVARPSDAVADLMLNLANEYDERMRRVFGMKKRS</sequence>
<reference evidence="8" key="1">
    <citation type="submission" date="2023-06" db="EMBL/GenBank/DDBJ databases">
        <authorList>
            <person name="Delattre M."/>
        </authorList>
    </citation>
    <scope>NUCLEOTIDE SEQUENCE</scope>
    <source>
        <strain evidence="8">AF72</strain>
    </source>
</reference>
<dbReference type="InterPro" id="IPR055124">
    <property type="entry name" value="PIN-like_DDX60"/>
</dbReference>
<dbReference type="Pfam" id="PF26076">
    <property type="entry name" value="WHD_DDX60"/>
    <property type="match status" value="1"/>
</dbReference>
<dbReference type="GO" id="GO:0016787">
    <property type="term" value="F:hydrolase activity"/>
    <property type="evidence" value="ECO:0007669"/>
    <property type="project" value="UniProtKB-KW"/>
</dbReference>
<dbReference type="PROSITE" id="PS51192">
    <property type="entry name" value="HELICASE_ATP_BIND_1"/>
    <property type="match status" value="1"/>
</dbReference>
<evidence type="ECO:0000256" key="5">
    <source>
        <dbReference type="SAM" id="MobiDB-lite"/>
    </source>
</evidence>
<protein>
    <recommendedName>
        <fullName evidence="10">DEAD/DEAH box helicase</fullName>
    </recommendedName>
</protein>
<dbReference type="InterPro" id="IPR052431">
    <property type="entry name" value="SKI2_subfamily_helicases"/>
</dbReference>
<dbReference type="Proteomes" id="UP001177023">
    <property type="component" value="Unassembled WGS sequence"/>
</dbReference>
<feature type="domain" description="Helicase ATP-binding" evidence="6">
    <location>
        <begin position="756"/>
        <end position="926"/>
    </location>
</feature>
<organism evidence="8 9">
    <name type="scientific">Mesorhabditis spiculigera</name>
    <dbReference type="NCBI Taxonomy" id="96644"/>
    <lineage>
        <taxon>Eukaryota</taxon>
        <taxon>Metazoa</taxon>
        <taxon>Ecdysozoa</taxon>
        <taxon>Nematoda</taxon>
        <taxon>Chromadorea</taxon>
        <taxon>Rhabditida</taxon>
        <taxon>Rhabditina</taxon>
        <taxon>Rhabditomorpha</taxon>
        <taxon>Rhabditoidea</taxon>
        <taxon>Rhabditidae</taxon>
        <taxon>Mesorhabditinae</taxon>
        <taxon>Mesorhabditis</taxon>
    </lineage>
</organism>
<evidence type="ECO:0000313" key="9">
    <source>
        <dbReference type="Proteomes" id="UP001177023"/>
    </source>
</evidence>
<proteinExistence type="predicted"/>
<keyword evidence="4" id="KW-0067">ATP-binding</keyword>
<dbReference type="InterPro" id="IPR027417">
    <property type="entry name" value="P-loop_NTPase"/>
</dbReference>
<comment type="caution">
    <text evidence="8">The sequence shown here is derived from an EMBL/GenBank/DDBJ whole genome shotgun (WGS) entry which is preliminary data.</text>
</comment>
<dbReference type="Pfam" id="PF23002">
    <property type="entry name" value="PIN-like_DDX60"/>
    <property type="match status" value="1"/>
</dbReference>
<keyword evidence="2" id="KW-0378">Hydrolase</keyword>
<evidence type="ECO:0000313" key="8">
    <source>
        <dbReference type="EMBL" id="CAJ0586475.1"/>
    </source>
</evidence>
<feature type="region of interest" description="Disordered" evidence="5">
    <location>
        <begin position="1149"/>
        <end position="1180"/>
    </location>
</feature>
<dbReference type="SUPFAM" id="SSF52540">
    <property type="entry name" value="P-loop containing nucleoside triphosphate hydrolases"/>
    <property type="match status" value="1"/>
</dbReference>
<feature type="compositionally biased region" description="Basic residues" evidence="5">
    <location>
        <begin position="1149"/>
        <end position="1164"/>
    </location>
</feature>
<dbReference type="PROSITE" id="PS51194">
    <property type="entry name" value="HELICASE_CTER"/>
    <property type="match status" value="1"/>
</dbReference>
<dbReference type="InterPro" id="IPR014001">
    <property type="entry name" value="Helicase_ATP-bd"/>
</dbReference>
<evidence type="ECO:0000256" key="1">
    <source>
        <dbReference type="ARBA" id="ARBA00022741"/>
    </source>
</evidence>
<feature type="region of interest" description="Disordered" evidence="5">
    <location>
        <begin position="33"/>
        <end position="56"/>
    </location>
</feature>
<evidence type="ECO:0000256" key="2">
    <source>
        <dbReference type="ARBA" id="ARBA00022801"/>
    </source>
</evidence>
<dbReference type="EMBL" id="CATQJA010002708">
    <property type="protein sequence ID" value="CAJ0586475.1"/>
    <property type="molecule type" value="Genomic_DNA"/>
</dbReference>
<gene>
    <name evidence="8" type="ORF">MSPICULIGERA_LOCUS24480</name>
</gene>
<accession>A0AA36GCX5</accession>
<keyword evidence="9" id="KW-1185">Reference proteome</keyword>
<dbReference type="PANTHER" id="PTHR44533">
    <property type="entry name" value="DEAD/H RNA HELICASE, PUTATIVE-RELATED"/>
    <property type="match status" value="1"/>
</dbReference>
<feature type="compositionally biased region" description="Acidic residues" evidence="5">
    <location>
        <begin position="1167"/>
        <end position="1177"/>
    </location>
</feature>
<dbReference type="SMART" id="SM00487">
    <property type="entry name" value="DEXDc"/>
    <property type="match status" value="1"/>
</dbReference>
<dbReference type="InterPro" id="IPR001650">
    <property type="entry name" value="Helicase_C-like"/>
</dbReference>
<dbReference type="InterPro" id="IPR011545">
    <property type="entry name" value="DEAD/DEAH_box_helicase_dom"/>
</dbReference>
<evidence type="ECO:0000256" key="4">
    <source>
        <dbReference type="ARBA" id="ARBA00022840"/>
    </source>
</evidence>
<dbReference type="GO" id="GO:0003676">
    <property type="term" value="F:nucleic acid binding"/>
    <property type="evidence" value="ECO:0007669"/>
    <property type="project" value="InterPro"/>
</dbReference>
<evidence type="ECO:0000259" key="6">
    <source>
        <dbReference type="PROSITE" id="PS51192"/>
    </source>
</evidence>
<keyword evidence="1" id="KW-0547">Nucleotide-binding</keyword>
<feature type="non-terminal residue" evidence="8">
    <location>
        <position position="1"/>
    </location>
</feature>
<evidence type="ECO:0000259" key="7">
    <source>
        <dbReference type="PROSITE" id="PS51194"/>
    </source>
</evidence>
<dbReference type="GO" id="GO:0005737">
    <property type="term" value="C:cytoplasm"/>
    <property type="evidence" value="ECO:0007669"/>
    <property type="project" value="TreeGrafter"/>
</dbReference>
<dbReference type="Gene3D" id="3.40.50.300">
    <property type="entry name" value="P-loop containing nucleotide triphosphate hydrolases"/>
    <property type="match status" value="2"/>
</dbReference>